<feature type="chain" id="PRO_5044063623" evidence="5">
    <location>
        <begin position="23"/>
        <end position="191"/>
    </location>
</feature>
<comment type="similarity">
    <text evidence="2">Belongs to the fimbrial protein family.</text>
</comment>
<accession>A0A1Z1SX25</accession>
<dbReference type="PANTHER" id="PTHR33420">
    <property type="entry name" value="FIMBRIAL SUBUNIT ELFA-RELATED"/>
    <property type="match status" value="1"/>
</dbReference>
<dbReference type="InterPro" id="IPR036937">
    <property type="entry name" value="Adhesion_dom_fimbrial_sf"/>
</dbReference>
<name>A0A1Z1SX25_PROMI</name>
<reference evidence="8 10" key="2">
    <citation type="submission" date="2018-06" db="EMBL/GenBank/DDBJ databases">
        <authorList>
            <consortium name="Pathogen Informatics"/>
            <person name="Doyle S."/>
        </authorList>
    </citation>
    <scope>NUCLEOTIDE SEQUENCE [LARGE SCALE GENOMIC DNA]</scope>
    <source>
        <strain evidence="8 10">NCTC10975</strain>
    </source>
</reference>
<keyword evidence="3 5" id="KW-0732">Signal</keyword>
<dbReference type="InterPro" id="IPR008966">
    <property type="entry name" value="Adhesion_dom_sf"/>
</dbReference>
<reference evidence="7 9" key="1">
    <citation type="submission" date="2017-05" db="EMBL/GenBank/DDBJ databases">
        <title>Whole genome sequencing of Proteus mirabilis AR_0155.</title>
        <authorList>
            <person name="Conlan S."/>
            <person name="Thomas P.J."/>
            <person name="Mullikin J."/>
            <person name="Frank K.M."/>
            <person name="Segre J.A."/>
        </authorList>
    </citation>
    <scope>NUCLEOTIDE SEQUENCE [LARGE SCALE GENOMIC DNA]</scope>
    <source>
        <strain evidence="7 9">AR_0155</strain>
    </source>
</reference>
<evidence type="ECO:0000256" key="2">
    <source>
        <dbReference type="ARBA" id="ARBA00006671"/>
    </source>
</evidence>
<dbReference type="SUPFAM" id="SSF49401">
    <property type="entry name" value="Bacterial adhesins"/>
    <property type="match status" value="1"/>
</dbReference>
<feature type="signal peptide" evidence="5">
    <location>
        <begin position="1"/>
        <end position="22"/>
    </location>
</feature>
<evidence type="ECO:0000313" key="9">
    <source>
        <dbReference type="Proteomes" id="UP000195540"/>
    </source>
</evidence>
<dbReference type="GO" id="GO:0043709">
    <property type="term" value="P:cell adhesion involved in single-species biofilm formation"/>
    <property type="evidence" value="ECO:0007669"/>
    <property type="project" value="TreeGrafter"/>
</dbReference>
<dbReference type="EMBL" id="UAUE01000013">
    <property type="protein sequence ID" value="SPY96292.1"/>
    <property type="molecule type" value="Genomic_DNA"/>
</dbReference>
<dbReference type="InterPro" id="IPR000259">
    <property type="entry name" value="Adhesion_dom_fimbrial"/>
</dbReference>
<evidence type="ECO:0000256" key="4">
    <source>
        <dbReference type="ARBA" id="ARBA00023263"/>
    </source>
</evidence>
<proteinExistence type="inferred from homology"/>
<dbReference type="Proteomes" id="UP000195540">
    <property type="component" value="Chromosome"/>
</dbReference>
<gene>
    <name evidence="7" type="ORF">AM402_12805</name>
    <name evidence="8" type="ORF">NCTC10975_02003</name>
</gene>
<comment type="subcellular location">
    <subcellularLocation>
        <location evidence="1">Fimbrium</location>
    </subcellularLocation>
</comment>
<evidence type="ECO:0000313" key="8">
    <source>
        <dbReference type="EMBL" id="SPY96292.1"/>
    </source>
</evidence>
<protein>
    <submittedName>
        <fullName evidence="8">Fimbrial subunit</fullName>
    </submittedName>
</protein>
<evidence type="ECO:0000256" key="5">
    <source>
        <dbReference type="SAM" id="SignalP"/>
    </source>
</evidence>
<evidence type="ECO:0000256" key="3">
    <source>
        <dbReference type="ARBA" id="ARBA00022729"/>
    </source>
</evidence>
<dbReference type="Pfam" id="PF00419">
    <property type="entry name" value="Fimbrial"/>
    <property type="match status" value="1"/>
</dbReference>
<evidence type="ECO:0000313" key="10">
    <source>
        <dbReference type="Proteomes" id="UP000251485"/>
    </source>
</evidence>
<dbReference type="AlphaFoldDB" id="A0A1Z1SX25"/>
<dbReference type="GO" id="GO:0009289">
    <property type="term" value="C:pilus"/>
    <property type="evidence" value="ECO:0007669"/>
    <property type="project" value="UniProtKB-SubCell"/>
</dbReference>
<dbReference type="InterPro" id="IPR050263">
    <property type="entry name" value="Bact_Fimbrial_Adh_Pro"/>
</dbReference>
<dbReference type="Proteomes" id="UP000251485">
    <property type="component" value="Unassembled WGS sequence"/>
</dbReference>
<sequence>MKKSLFSLLILSMLSLSTQAIATNHDLGSKTITLTAKVLKRIPSCTISEIEPIELGDIYDDMIGTLRPTAISIRFSDCSNLGLARTVNLVLKPQNQPYLENTIKNGTNAVVKITDFDNNREIDLSDKTEGAMLFTSSINGNNDAYFLFGATLVKPTGVAEVTAGEFNASLTFDAFIDDMLPERPKSPGSSD</sequence>
<evidence type="ECO:0000313" key="7">
    <source>
        <dbReference type="EMBL" id="ARX34991.1"/>
    </source>
</evidence>
<dbReference type="EMBL" id="CP021694">
    <property type="protein sequence ID" value="ARX34991.1"/>
    <property type="molecule type" value="Genomic_DNA"/>
</dbReference>
<evidence type="ECO:0000256" key="1">
    <source>
        <dbReference type="ARBA" id="ARBA00004561"/>
    </source>
</evidence>
<dbReference type="RefSeq" id="WP_004248006.1">
    <property type="nucleotide sequence ID" value="NZ_BGKU01000127.1"/>
</dbReference>
<evidence type="ECO:0000259" key="6">
    <source>
        <dbReference type="Pfam" id="PF00419"/>
    </source>
</evidence>
<keyword evidence="4" id="KW-0281">Fimbrium</keyword>
<feature type="domain" description="Fimbrial-type adhesion" evidence="6">
    <location>
        <begin position="33"/>
        <end position="172"/>
    </location>
</feature>
<dbReference type="Gene3D" id="2.60.40.1090">
    <property type="entry name" value="Fimbrial-type adhesion domain"/>
    <property type="match status" value="1"/>
</dbReference>
<organism evidence="7 9">
    <name type="scientific">Proteus mirabilis</name>
    <dbReference type="NCBI Taxonomy" id="584"/>
    <lineage>
        <taxon>Bacteria</taxon>
        <taxon>Pseudomonadati</taxon>
        <taxon>Pseudomonadota</taxon>
        <taxon>Gammaproteobacteria</taxon>
        <taxon>Enterobacterales</taxon>
        <taxon>Morganellaceae</taxon>
        <taxon>Proteus</taxon>
    </lineage>
</organism>
<dbReference type="PANTHER" id="PTHR33420:SF3">
    <property type="entry name" value="FIMBRIAL SUBUNIT ELFA"/>
    <property type="match status" value="1"/>
</dbReference>